<keyword evidence="2" id="KW-1185">Reference proteome</keyword>
<gene>
    <name evidence="1" type="primary">53</name>
    <name evidence="1" type="ORF">PBI_ANDREW_53</name>
</gene>
<dbReference type="KEGG" id="vg:55006966"/>
<evidence type="ECO:0000313" key="1">
    <source>
        <dbReference type="EMBL" id="AYN56867.1"/>
    </source>
</evidence>
<dbReference type="EMBL" id="MH834595">
    <property type="protein sequence ID" value="AYN56867.1"/>
    <property type="molecule type" value="Genomic_DNA"/>
</dbReference>
<dbReference type="GeneID" id="55006966"/>
<name>A0A3G2KD03_9CAUD</name>
<reference evidence="1 2" key="1">
    <citation type="submission" date="2018-09" db="EMBL/GenBank/DDBJ databases">
        <authorList>
            <person name="Rimple P.A."/>
            <person name="Stoner T.H."/>
            <person name="Garlena R.A."/>
            <person name="Russell D.A."/>
            <person name="Pope W.H."/>
            <person name="Jacobs-Sera D."/>
            <person name="Hatfull G.F."/>
        </authorList>
    </citation>
    <scope>NUCLEOTIDE SEQUENCE [LARGE SCALE GENOMIC DNA]</scope>
</reference>
<accession>A0A3G2KD03</accession>
<proteinExistence type="predicted"/>
<dbReference type="RefSeq" id="YP_009815739.1">
    <property type="nucleotide sequence ID" value="NC_048098.1"/>
</dbReference>
<evidence type="ECO:0000313" key="2">
    <source>
        <dbReference type="Proteomes" id="UP000274668"/>
    </source>
</evidence>
<protein>
    <submittedName>
        <fullName evidence="1">Uncharacterized protein</fullName>
    </submittedName>
</protein>
<organism evidence="1 2">
    <name type="scientific">Arthrobacter phage Andrew</name>
    <dbReference type="NCBI Taxonomy" id="2419946"/>
    <lineage>
        <taxon>Viruses</taxon>
        <taxon>Duplodnaviria</taxon>
        <taxon>Heunggongvirae</taxon>
        <taxon>Uroviricota</taxon>
        <taxon>Caudoviricetes</taxon>
        <taxon>Andrewvirus</taxon>
        <taxon>Andrewvirus andrew</taxon>
    </lineage>
</organism>
<dbReference type="Proteomes" id="UP000274668">
    <property type="component" value="Segment"/>
</dbReference>
<sequence length="90" mass="9829">MTTRQQVEKAVDEGIELMAAGFDKGMDVGVRAAGLLLDNMDAVVKLMQLPLAERQKKLSIMTAGSAAMFRAHLELTREELLRDALKEAGL</sequence>